<feature type="transmembrane region" description="Helical" evidence="1">
    <location>
        <begin position="94"/>
        <end position="112"/>
    </location>
</feature>
<comment type="caution">
    <text evidence="2">The sequence shown here is derived from an EMBL/GenBank/DDBJ whole genome shotgun (WGS) entry which is preliminary data.</text>
</comment>
<dbReference type="RefSeq" id="WP_196417747.1">
    <property type="nucleotide sequence ID" value="NZ_JADQTO010000017.1"/>
</dbReference>
<feature type="transmembrane region" description="Helical" evidence="1">
    <location>
        <begin position="148"/>
        <end position="166"/>
    </location>
</feature>
<dbReference type="AlphaFoldDB" id="A0A931CEG9"/>
<keyword evidence="1" id="KW-0472">Membrane</keyword>
<keyword evidence="1" id="KW-1133">Transmembrane helix</keyword>
<dbReference type="Proteomes" id="UP000598146">
    <property type="component" value="Unassembled WGS sequence"/>
</dbReference>
<accession>A0A931CEG9</accession>
<proteinExistence type="predicted"/>
<feature type="transmembrane region" description="Helical" evidence="1">
    <location>
        <begin position="61"/>
        <end position="82"/>
    </location>
</feature>
<keyword evidence="3" id="KW-1185">Reference proteome</keyword>
<evidence type="ECO:0000256" key="1">
    <source>
        <dbReference type="SAM" id="Phobius"/>
    </source>
</evidence>
<sequence>MLGYQLAWTHRRRLLAVQLPVVSVLLCGSLLLDLVAGRDHMVLVDGAIGFDDGNTWHAGVKLTLTALCLLTAVAAGALALTGHDRPVRGAVRQLPRLVAGLALAAVVAFALVWGLRNVVGFVGCLAVLALGSARMLAGVVTRNPHWKAVGSVLLGGYAAALLLSYVAEQALTPGTPALLAGVVDAVLLIFTAALHAGVIAAQADPAPVGKPSRVLWVAAAAVVLPVLLTSGVAVANPYDAPVISTTEGAAAGAIAAAWPAGQHPIIVTTGGVRFCDTDRCDRFTGHTGGPPAVDGYAKAGIGPDGSVVKAAITGGTDTGGPFVHFARCTRAAGCREGWVPVRVNAREKIDLTLGRIEFAASAGPDGSFWIFLAVPASADRFRLLLIRCADDACGKPERHEAGSMSRHEDGYRDGWRARLSVGGDGRPVASLWSGHGVHQVSCEPVTCARPRTAELAGAPPDAIWATPEVLGAGIAALKPGRLQIEHWEPLENHVAAESGAVALAGDAVYVAEAVVSSQQRGVSVSFGSASAGGEGEYWRQVLWRCTRQRECRRTPLDVYPGPAHRELLAPGPDGRVLIVRQDRILLVEP</sequence>
<protein>
    <submittedName>
        <fullName evidence="2">Uncharacterized protein</fullName>
    </submittedName>
</protein>
<feature type="transmembrane region" description="Helical" evidence="1">
    <location>
        <begin position="118"/>
        <end position="136"/>
    </location>
</feature>
<feature type="transmembrane region" description="Helical" evidence="1">
    <location>
        <begin position="178"/>
        <end position="201"/>
    </location>
</feature>
<reference evidence="2" key="1">
    <citation type="submission" date="2020-11" db="EMBL/GenBank/DDBJ databases">
        <title>Isolation and identification of active actinomycetes.</title>
        <authorList>
            <person name="Sun X."/>
        </authorList>
    </citation>
    <scope>NUCLEOTIDE SEQUENCE</scope>
    <source>
        <strain evidence="2">NEAU-A11</strain>
    </source>
</reference>
<keyword evidence="1" id="KW-0812">Transmembrane</keyword>
<gene>
    <name evidence="2" type="ORF">I4J89_31525</name>
</gene>
<feature type="transmembrane region" description="Helical" evidence="1">
    <location>
        <begin position="213"/>
        <end position="235"/>
    </location>
</feature>
<evidence type="ECO:0000313" key="3">
    <source>
        <dbReference type="Proteomes" id="UP000598146"/>
    </source>
</evidence>
<evidence type="ECO:0000313" key="2">
    <source>
        <dbReference type="EMBL" id="MBG0565987.1"/>
    </source>
</evidence>
<name>A0A931CEG9_9ACTN</name>
<organism evidence="2 3">
    <name type="scientific">Actinoplanes aureus</name>
    <dbReference type="NCBI Taxonomy" id="2792083"/>
    <lineage>
        <taxon>Bacteria</taxon>
        <taxon>Bacillati</taxon>
        <taxon>Actinomycetota</taxon>
        <taxon>Actinomycetes</taxon>
        <taxon>Micromonosporales</taxon>
        <taxon>Micromonosporaceae</taxon>
        <taxon>Actinoplanes</taxon>
    </lineage>
</organism>
<dbReference type="EMBL" id="JADQTO010000017">
    <property type="protein sequence ID" value="MBG0565987.1"/>
    <property type="molecule type" value="Genomic_DNA"/>
</dbReference>